<reference evidence="3" key="1">
    <citation type="journal article" date="2019" name="Int. J. Syst. Evol. Microbiol.">
        <title>The Global Catalogue of Microorganisms (GCM) 10K type strain sequencing project: providing services to taxonomists for standard genome sequencing and annotation.</title>
        <authorList>
            <consortium name="The Broad Institute Genomics Platform"/>
            <consortium name="The Broad Institute Genome Sequencing Center for Infectious Disease"/>
            <person name="Wu L."/>
            <person name="Ma J."/>
        </authorList>
    </citation>
    <scope>NUCLEOTIDE SEQUENCE [LARGE SCALE GENOMIC DNA]</scope>
    <source>
        <strain evidence="3">CGMCC 4.7330</strain>
    </source>
</reference>
<sequence>MEHAAIVTPGRRIAAWSLDFGVVVLLTAALGWLTRYRIGDYLSDWPPLGAGSAWELMGSAGDVAAAEVEIGSGVVGELMSLVRNAPSR</sequence>
<accession>A0ABV8DN14</accession>
<keyword evidence="3" id="KW-1185">Reference proteome</keyword>
<comment type="caution">
    <text evidence="2">The sequence shown here is derived from an EMBL/GenBank/DDBJ whole genome shotgun (WGS) entry which is preliminary data.</text>
</comment>
<feature type="transmembrane region" description="Helical" evidence="1">
    <location>
        <begin position="13"/>
        <end position="33"/>
    </location>
</feature>
<dbReference type="RefSeq" id="WP_378611104.1">
    <property type="nucleotide sequence ID" value="NZ_JBHSAX010000004.1"/>
</dbReference>
<proteinExistence type="predicted"/>
<protein>
    <recommendedName>
        <fullName evidence="4">RDD family protein</fullName>
    </recommendedName>
</protein>
<evidence type="ECO:0000256" key="1">
    <source>
        <dbReference type="SAM" id="Phobius"/>
    </source>
</evidence>
<evidence type="ECO:0008006" key="4">
    <source>
        <dbReference type="Google" id="ProtNLM"/>
    </source>
</evidence>
<evidence type="ECO:0000313" key="3">
    <source>
        <dbReference type="Proteomes" id="UP001595696"/>
    </source>
</evidence>
<dbReference type="EMBL" id="JBHSAX010000004">
    <property type="protein sequence ID" value="MFC3961355.1"/>
    <property type="molecule type" value="Genomic_DNA"/>
</dbReference>
<keyword evidence="1" id="KW-0812">Transmembrane</keyword>
<keyword evidence="1" id="KW-1133">Transmembrane helix</keyword>
<dbReference type="Proteomes" id="UP001595696">
    <property type="component" value="Unassembled WGS sequence"/>
</dbReference>
<evidence type="ECO:0000313" key="2">
    <source>
        <dbReference type="EMBL" id="MFC3961355.1"/>
    </source>
</evidence>
<keyword evidence="1" id="KW-0472">Membrane</keyword>
<organism evidence="2 3">
    <name type="scientific">Nocardia jiangsuensis</name>
    <dbReference type="NCBI Taxonomy" id="1691563"/>
    <lineage>
        <taxon>Bacteria</taxon>
        <taxon>Bacillati</taxon>
        <taxon>Actinomycetota</taxon>
        <taxon>Actinomycetes</taxon>
        <taxon>Mycobacteriales</taxon>
        <taxon>Nocardiaceae</taxon>
        <taxon>Nocardia</taxon>
    </lineage>
</organism>
<gene>
    <name evidence="2" type="ORF">ACFO0B_05060</name>
</gene>
<name>A0ABV8DN14_9NOCA</name>